<gene>
    <name evidence="2" type="primary">107</name>
    <name evidence="2" type="ORF">SEA_QUI_107</name>
</gene>
<dbReference type="Proteomes" id="UP000321915">
    <property type="component" value="Segment"/>
</dbReference>
<feature type="transmembrane region" description="Helical" evidence="1">
    <location>
        <begin position="6"/>
        <end position="27"/>
    </location>
</feature>
<proteinExistence type="predicted"/>
<keyword evidence="1" id="KW-0472">Membrane</keyword>
<keyword evidence="1" id="KW-0812">Transmembrane</keyword>
<dbReference type="GeneID" id="77936469"/>
<reference evidence="2 3" key="1">
    <citation type="submission" date="2019-07" db="EMBL/GenBank/DDBJ databases">
        <authorList>
            <person name="Abdullah A."/>
            <person name="Lima G.C."/>
            <person name="Cuneo C.K."/>
            <person name="Ennest D.C."/>
            <person name="Fritz K.J."/>
            <person name="Johnson B.T."/>
            <person name="Larson S.M."/>
            <person name="Lemunyete M.N."/>
            <person name="Murray M.B."/>
            <person name="Osmond D.E."/>
            <person name="Patras K.A."/>
            <person name="Ransibrahmanakul S."/>
            <person name="Simpson K.A."/>
            <person name="Thull B.S."/>
            <person name="Wetzel S."/>
            <person name="Bonilla J.A."/>
            <person name="Klyczek K."/>
            <person name="Garlena R.A."/>
            <person name="Russell D.A."/>
            <person name="Pope W.H."/>
            <person name="Jacobs-Sera D."/>
            <person name="Hatfull G.F."/>
        </authorList>
    </citation>
    <scope>NUCLEOTIDE SEQUENCE [LARGE SCALE GENOMIC DNA]</scope>
</reference>
<accession>A0A5B8WIJ4</accession>
<evidence type="ECO:0000256" key="1">
    <source>
        <dbReference type="SAM" id="Phobius"/>
    </source>
</evidence>
<sequence>MSATLGKSIALVVGGMLIGGGTATLILKKHYQRILDEEVASVKKAYADLKKQNLDMLDEITKPVDGEKETTSSAVEDKPLSEDDILNLSVAKLISDQGYGGGVIEEEAPRFKMYDRTTDNFNPADEERSEEEPYVISLAEFQNDEEDFDKITLRYFEEDDTLNDELGSRRGDDSTIPIESVGAANLERFGDGSKDENIVYIRNEQLKIDFEVIRDEGSYTSTVLGLPEWDSRDVKEKQPRVKKMRNNSD</sequence>
<name>A0A5B8WIJ4_9CAUD</name>
<evidence type="ECO:0000313" key="2">
    <source>
        <dbReference type="EMBL" id="QED11597.1"/>
    </source>
</evidence>
<keyword evidence="1" id="KW-1133">Transmembrane helix</keyword>
<keyword evidence="3" id="KW-1185">Reference proteome</keyword>
<evidence type="ECO:0000313" key="3">
    <source>
        <dbReference type="Proteomes" id="UP000321915"/>
    </source>
</evidence>
<dbReference type="EMBL" id="MN183282">
    <property type="protein sequence ID" value="QED11597.1"/>
    <property type="molecule type" value="Genomic_DNA"/>
</dbReference>
<protein>
    <submittedName>
        <fullName evidence="2">Uncharacterized protein</fullName>
    </submittedName>
</protein>
<organism evidence="2 3">
    <name type="scientific">Arthrobacter phage Qui</name>
    <dbReference type="NCBI Taxonomy" id="2603260"/>
    <lineage>
        <taxon>Viruses</taxon>
        <taxon>Duplodnaviria</taxon>
        <taxon>Heunggongvirae</taxon>
        <taxon>Uroviricota</taxon>
        <taxon>Caudoviricetes</taxon>
        <taxon>Quivirus</taxon>
        <taxon>Quivirus qui</taxon>
    </lineage>
</organism>
<dbReference type="RefSeq" id="YP_010660473.1">
    <property type="nucleotide sequence ID" value="NC_070877.1"/>
</dbReference>
<dbReference type="KEGG" id="vg:77936469"/>